<protein>
    <recommendedName>
        <fullName evidence="1">Glycosyl transferase family 25 domain-containing protein</fullName>
    </recommendedName>
</protein>
<feature type="domain" description="Glycosyl transferase family 25" evidence="1">
    <location>
        <begin position="47"/>
        <end position="102"/>
    </location>
</feature>
<proteinExistence type="predicted"/>
<dbReference type="InterPro" id="IPR002654">
    <property type="entry name" value="Glyco_trans_25"/>
</dbReference>
<dbReference type="EMBL" id="HBGE01048278">
    <property type="protein sequence ID" value="CAD9145526.1"/>
    <property type="molecule type" value="Transcribed_RNA"/>
</dbReference>
<evidence type="ECO:0000259" key="1">
    <source>
        <dbReference type="Pfam" id="PF01755"/>
    </source>
</evidence>
<sequence length="218" mass="24262">MERLPAVDGHTLSWPQLVADRLFSMRAFVAATKAEAEKRATIGPSPELCSPHLTLGGCGCALSHRRAWQRLVDSQRSWALILEDDVAKMCEDFDGELDRVLEDLPEGWKLCYLGFHTGSLLPRGAHFRGPLIRLDEGGAWLAGLWAYLISRPWAQTLLERTFPMDVQVDTAVGLLGAEEKGIYAVPPNEFLLFSPTTERSRDTDVQTFPGRVRPKCDG</sequence>
<dbReference type="Pfam" id="PF01755">
    <property type="entry name" value="Glyco_transf_25"/>
    <property type="match status" value="1"/>
</dbReference>
<dbReference type="CDD" id="cd06532">
    <property type="entry name" value="Glyco_transf_25"/>
    <property type="match status" value="1"/>
</dbReference>
<gene>
    <name evidence="2" type="ORF">ACAT0790_LOCUS29127</name>
</gene>
<organism evidence="2">
    <name type="scientific">Alexandrium catenella</name>
    <name type="common">Red tide dinoflagellate</name>
    <name type="synonym">Gonyaulax catenella</name>
    <dbReference type="NCBI Taxonomy" id="2925"/>
    <lineage>
        <taxon>Eukaryota</taxon>
        <taxon>Sar</taxon>
        <taxon>Alveolata</taxon>
        <taxon>Dinophyceae</taxon>
        <taxon>Gonyaulacales</taxon>
        <taxon>Pyrocystaceae</taxon>
        <taxon>Alexandrium</taxon>
    </lineage>
</organism>
<name>A0A7S1QQQ8_ALECA</name>
<reference evidence="2" key="1">
    <citation type="submission" date="2021-01" db="EMBL/GenBank/DDBJ databases">
        <authorList>
            <person name="Corre E."/>
            <person name="Pelletier E."/>
            <person name="Niang G."/>
            <person name="Scheremetjew M."/>
            <person name="Finn R."/>
            <person name="Kale V."/>
            <person name="Holt S."/>
            <person name="Cochrane G."/>
            <person name="Meng A."/>
            <person name="Brown T."/>
            <person name="Cohen L."/>
        </authorList>
    </citation>
    <scope>NUCLEOTIDE SEQUENCE</scope>
    <source>
        <strain evidence="2">OF101</strain>
    </source>
</reference>
<accession>A0A7S1QQQ8</accession>
<evidence type="ECO:0000313" key="2">
    <source>
        <dbReference type="EMBL" id="CAD9145526.1"/>
    </source>
</evidence>
<dbReference type="AlphaFoldDB" id="A0A7S1QQQ8"/>